<dbReference type="RefSeq" id="WP_329405708.1">
    <property type="nucleotide sequence ID" value="NZ_CP109441.1"/>
</dbReference>
<evidence type="ECO:0000313" key="2">
    <source>
        <dbReference type="EMBL" id="WUV43170.1"/>
    </source>
</evidence>
<reference evidence="2" key="1">
    <citation type="submission" date="2022-10" db="EMBL/GenBank/DDBJ databases">
        <title>The complete genomes of actinobacterial strains from the NBC collection.</title>
        <authorList>
            <person name="Joergensen T.S."/>
            <person name="Alvarez Arevalo M."/>
            <person name="Sterndorff E.B."/>
            <person name="Faurdal D."/>
            <person name="Vuksanovic O."/>
            <person name="Mourched A.-S."/>
            <person name="Charusanti P."/>
            <person name="Shaw S."/>
            <person name="Blin K."/>
            <person name="Weber T."/>
        </authorList>
    </citation>
    <scope>NUCLEOTIDE SEQUENCE</scope>
    <source>
        <strain evidence="2">NBC_01482</strain>
    </source>
</reference>
<name>A0ABZ1YIY7_9NOCA</name>
<keyword evidence="3" id="KW-1185">Reference proteome</keyword>
<sequence length="184" mass="20235">MFSAPPVEARPDQPLPDAGPFLRVFASVNEPGTVLMRCARQHIGIWRYAYEHRRNTGVPAEEHLSLLTWLIDREAGGHVSGITIDADAPTNPSSYGEVVAWLGWKYLLVALRQDQSAHAEHDAVELNRQIEALDRLVADVRAGRVRLPDKAGGVFPPKTIRPEGPTSDESDRPQANGSPEEAEC</sequence>
<dbReference type="Gene3D" id="1.10.150.610">
    <property type="match status" value="1"/>
</dbReference>
<gene>
    <name evidence="2" type="ORF">OG563_28540</name>
</gene>
<dbReference type="Proteomes" id="UP001432062">
    <property type="component" value="Chromosome"/>
</dbReference>
<dbReference type="EMBL" id="CP109441">
    <property type="protein sequence ID" value="WUV43170.1"/>
    <property type="molecule type" value="Genomic_DNA"/>
</dbReference>
<accession>A0ABZ1YIY7</accession>
<evidence type="ECO:0000313" key="3">
    <source>
        <dbReference type="Proteomes" id="UP001432062"/>
    </source>
</evidence>
<feature type="region of interest" description="Disordered" evidence="1">
    <location>
        <begin position="148"/>
        <end position="184"/>
    </location>
</feature>
<organism evidence="2 3">
    <name type="scientific">Nocardia vinacea</name>
    <dbReference type="NCBI Taxonomy" id="96468"/>
    <lineage>
        <taxon>Bacteria</taxon>
        <taxon>Bacillati</taxon>
        <taxon>Actinomycetota</taxon>
        <taxon>Actinomycetes</taxon>
        <taxon>Mycobacteriales</taxon>
        <taxon>Nocardiaceae</taxon>
        <taxon>Nocardia</taxon>
    </lineage>
</organism>
<protein>
    <submittedName>
        <fullName evidence="2">Uncharacterized protein</fullName>
    </submittedName>
</protein>
<evidence type="ECO:0000256" key="1">
    <source>
        <dbReference type="SAM" id="MobiDB-lite"/>
    </source>
</evidence>
<proteinExistence type="predicted"/>